<dbReference type="GO" id="GO:0004177">
    <property type="term" value="F:aminopeptidase activity"/>
    <property type="evidence" value="ECO:0007669"/>
    <property type="project" value="UniProtKB-KW"/>
</dbReference>
<dbReference type="InterPro" id="IPR003137">
    <property type="entry name" value="PA_domain"/>
</dbReference>
<evidence type="ECO:0000259" key="10">
    <source>
        <dbReference type="Pfam" id="PF04389"/>
    </source>
</evidence>
<evidence type="ECO:0000256" key="3">
    <source>
        <dbReference type="ARBA" id="ARBA00022670"/>
    </source>
</evidence>
<dbReference type="InterPro" id="IPR041756">
    <property type="entry name" value="M28_SGAP-like"/>
</dbReference>
<evidence type="ECO:0000259" key="9">
    <source>
        <dbReference type="Pfam" id="PF02225"/>
    </source>
</evidence>
<dbReference type="SUPFAM" id="SSF52025">
    <property type="entry name" value="PA domain"/>
    <property type="match status" value="1"/>
</dbReference>
<keyword evidence="2 11" id="KW-0031">Aminopeptidase</keyword>
<feature type="signal peptide" evidence="8">
    <location>
        <begin position="1"/>
        <end position="31"/>
    </location>
</feature>
<keyword evidence="12" id="KW-1185">Reference proteome</keyword>
<comment type="caution">
    <text evidence="11">The sequence shown here is derived from an EMBL/GenBank/DDBJ whole genome shotgun (WGS) entry which is preliminary data.</text>
</comment>
<accession>A0ABT9QK04</accession>
<keyword evidence="3" id="KW-0645">Protease</keyword>
<evidence type="ECO:0000256" key="8">
    <source>
        <dbReference type="SAM" id="SignalP"/>
    </source>
</evidence>
<dbReference type="InterPro" id="IPR046450">
    <property type="entry name" value="PA_dom_sf"/>
</dbReference>
<evidence type="ECO:0000256" key="1">
    <source>
        <dbReference type="ARBA" id="ARBA00005957"/>
    </source>
</evidence>
<protein>
    <submittedName>
        <fullName evidence="11">Aminopeptidase Y</fullName>
        <ecNumber evidence="11">3.4.11.15</ecNumber>
    </submittedName>
</protein>
<evidence type="ECO:0000256" key="2">
    <source>
        <dbReference type="ARBA" id="ARBA00022438"/>
    </source>
</evidence>
<dbReference type="RefSeq" id="WP_307564072.1">
    <property type="nucleotide sequence ID" value="NZ_JAUSQU010000001.1"/>
</dbReference>
<evidence type="ECO:0000313" key="11">
    <source>
        <dbReference type="EMBL" id="MDP9847092.1"/>
    </source>
</evidence>
<dbReference type="Gene3D" id="3.40.630.10">
    <property type="entry name" value="Zn peptidases"/>
    <property type="match status" value="2"/>
</dbReference>
<dbReference type="CDD" id="cd00538">
    <property type="entry name" value="PA"/>
    <property type="match status" value="1"/>
</dbReference>
<dbReference type="PANTHER" id="PTHR12147">
    <property type="entry name" value="METALLOPEPTIDASE M28 FAMILY MEMBER"/>
    <property type="match status" value="1"/>
</dbReference>
<dbReference type="EMBL" id="JAUSQU010000001">
    <property type="protein sequence ID" value="MDP9847092.1"/>
    <property type="molecule type" value="Genomic_DNA"/>
</dbReference>
<evidence type="ECO:0000256" key="4">
    <source>
        <dbReference type="ARBA" id="ARBA00022723"/>
    </source>
</evidence>
<evidence type="ECO:0000313" key="12">
    <source>
        <dbReference type="Proteomes" id="UP001225356"/>
    </source>
</evidence>
<dbReference type="Pfam" id="PF02225">
    <property type="entry name" value="PA"/>
    <property type="match status" value="1"/>
</dbReference>
<dbReference type="Proteomes" id="UP001225356">
    <property type="component" value="Unassembled WGS sequence"/>
</dbReference>
<evidence type="ECO:0000256" key="6">
    <source>
        <dbReference type="ARBA" id="ARBA00022801"/>
    </source>
</evidence>
<name>A0ABT9QK04_9ACTN</name>
<dbReference type="Gene3D" id="3.50.30.30">
    <property type="match status" value="1"/>
</dbReference>
<keyword evidence="7" id="KW-0862">Zinc</keyword>
<keyword evidence="5 8" id="KW-0732">Signal</keyword>
<comment type="similarity">
    <text evidence="1">Belongs to the peptidase M28 family. M28A subfamily.</text>
</comment>
<keyword evidence="4" id="KW-0479">Metal-binding</keyword>
<reference evidence="11 12" key="1">
    <citation type="submission" date="2023-07" db="EMBL/GenBank/DDBJ databases">
        <title>Sequencing the genomes of 1000 actinobacteria strains.</title>
        <authorList>
            <person name="Klenk H.-P."/>
        </authorList>
    </citation>
    <scope>NUCLEOTIDE SEQUENCE [LARGE SCALE GENOMIC DNA]</scope>
    <source>
        <strain evidence="11 12">DSM 46740</strain>
    </source>
</reference>
<sequence>MRLNLRRSMVRTAALVTAIALPLAFTPPASASSIDVSDVLANVFATQIKGSNVKKHLDRFQEIANANGGNRAAGTPGHEASLAYVQDKLRKAGYKTSTTNVEFPLGWEELSPSVLQQTAPEAKTYANPADYVTVVSSGAGDVTAQVQGVDLILPPPPVSSSTSGCETADFAGFVPGRIALLQRGTCPFVDKATNAKAAGASGVIFFNEGQPGRTDPLLFDIVEWRFGFPIVMASTAVGQDLADSPNTTVRLKVDAKTTIGQSKNLIAESRWGRSDSVVMAGAHLDGVHEGAGINDNASGSGAILETALKLAKVPTKNRLRFAWWTAEELGLLGSDQYVAGLSAAERNKIRVYLNFDMIASSNDVSFIYDGDDSDAEGAGPGPVGSAQIEKRFERFYSQRRLPSKGTDFTGRSDYGAFIANGIPAGGLFTGAEGVKTAEEAAVFGGTAGIAYDPCYHAACDDINNISTAALDRNSKAVGYATAYYAYDLSSIPARTTAALSKVAAAPASRAPEGAAF</sequence>
<organism evidence="11 12">
    <name type="scientific">Streptosporangium lutulentum</name>
    <dbReference type="NCBI Taxonomy" id="1461250"/>
    <lineage>
        <taxon>Bacteria</taxon>
        <taxon>Bacillati</taxon>
        <taxon>Actinomycetota</taxon>
        <taxon>Actinomycetes</taxon>
        <taxon>Streptosporangiales</taxon>
        <taxon>Streptosporangiaceae</taxon>
        <taxon>Streptosporangium</taxon>
    </lineage>
</organism>
<dbReference type="PANTHER" id="PTHR12147:SF26">
    <property type="entry name" value="PEPTIDASE M28 DOMAIN-CONTAINING PROTEIN"/>
    <property type="match status" value="1"/>
</dbReference>
<dbReference type="CDD" id="cd03876">
    <property type="entry name" value="M28_SGAP_like"/>
    <property type="match status" value="1"/>
</dbReference>
<gene>
    <name evidence="11" type="ORF">J2853_006303</name>
</gene>
<dbReference type="SUPFAM" id="SSF53187">
    <property type="entry name" value="Zn-dependent exopeptidases"/>
    <property type="match status" value="1"/>
</dbReference>
<dbReference type="InterPro" id="IPR007484">
    <property type="entry name" value="Peptidase_M28"/>
</dbReference>
<dbReference type="Pfam" id="PF04389">
    <property type="entry name" value="Peptidase_M28"/>
    <property type="match status" value="1"/>
</dbReference>
<feature type="domain" description="Peptidase M28" evidence="10">
    <location>
        <begin position="264"/>
        <end position="479"/>
    </location>
</feature>
<evidence type="ECO:0000256" key="7">
    <source>
        <dbReference type="ARBA" id="ARBA00022833"/>
    </source>
</evidence>
<feature type="domain" description="PA" evidence="9">
    <location>
        <begin position="158"/>
        <end position="241"/>
    </location>
</feature>
<dbReference type="EC" id="3.4.11.15" evidence="11"/>
<proteinExistence type="inferred from homology"/>
<keyword evidence="6 11" id="KW-0378">Hydrolase</keyword>
<dbReference type="InterPro" id="IPR045175">
    <property type="entry name" value="M28_fam"/>
</dbReference>
<feature type="chain" id="PRO_5045842154" evidence="8">
    <location>
        <begin position="32"/>
        <end position="516"/>
    </location>
</feature>
<evidence type="ECO:0000256" key="5">
    <source>
        <dbReference type="ARBA" id="ARBA00022729"/>
    </source>
</evidence>